<accession>A0A183L9W7</accession>
<dbReference type="EMBL" id="UZAI01000110">
    <property type="protein sequence ID" value="VDO48681.1"/>
    <property type="molecule type" value="Genomic_DNA"/>
</dbReference>
<keyword evidence="3" id="KW-1185">Reference proteome</keyword>
<proteinExistence type="predicted"/>
<evidence type="ECO:0000256" key="1">
    <source>
        <dbReference type="SAM" id="MobiDB-lite"/>
    </source>
</evidence>
<gene>
    <name evidence="2" type="ORF">SMRZ_LOCUS592</name>
</gene>
<organism evidence="2 3">
    <name type="scientific">Schistosoma margrebowiei</name>
    <dbReference type="NCBI Taxonomy" id="48269"/>
    <lineage>
        <taxon>Eukaryota</taxon>
        <taxon>Metazoa</taxon>
        <taxon>Spiralia</taxon>
        <taxon>Lophotrochozoa</taxon>
        <taxon>Platyhelminthes</taxon>
        <taxon>Trematoda</taxon>
        <taxon>Digenea</taxon>
        <taxon>Strigeidida</taxon>
        <taxon>Schistosomatoidea</taxon>
        <taxon>Schistosomatidae</taxon>
        <taxon>Schistosoma</taxon>
    </lineage>
</organism>
<dbReference type="AlphaFoldDB" id="A0A183L9W7"/>
<evidence type="ECO:0000313" key="3">
    <source>
        <dbReference type="Proteomes" id="UP000277204"/>
    </source>
</evidence>
<name>A0A183L9W7_9TREM</name>
<evidence type="ECO:0000313" key="2">
    <source>
        <dbReference type="EMBL" id="VDO48681.1"/>
    </source>
</evidence>
<reference evidence="2 3" key="1">
    <citation type="submission" date="2018-11" db="EMBL/GenBank/DDBJ databases">
        <authorList>
            <consortium name="Pathogen Informatics"/>
        </authorList>
    </citation>
    <scope>NUCLEOTIDE SEQUENCE [LARGE SCALE GENOMIC DNA]</scope>
    <source>
        <strain evidence="2 3">Zambia</strain>
    </source>
</reference>
<feature type="region of interest" description="Disordered" evidence="1">
    <location>
        <begin position="66"/>
        <end position="106"/>
    </location>
</feature>
<feature type="compositionally biased region" description="Acidic residues" evidence="1">
    <location>
        <begin position="86"/>
        <end position="100"/>
    </location>
</feature>
<protein>
    <submittedName>
        <fullName evidence="2">Uncharacterized protein</fullName>
    </submittedName>
</protein>
<sequence>MKRMNGNWKELERIAQDRVGWRMLVSNICPSFCSVNVAALAGTRKFINTVGDHLRSIIFLNYNDDDDNDDNGGGGDAASSDGGGGDNDDADSSGGGDDDTDNHINI</sequence>
<dbReference type="Proteomes" id="UP000277204">
    <property type="component" value="Unassembled WGS sequence"/>
</dbReference>
<feature type="compositionally biased region" description="Gly residues" evidence="1">
    <location>
        <begin position="71"/>
        <end position="85"/>
    </location>
</feature>